<dbReference type="RefSeq" id="WP_184338844.1">
    <property type="nucleotide sequence ID" value="NZ_JACHIG010000002.1"/>
</dbReference>
<accession>A0A7W7Y982</accession>
<comment type="caution">
    <text evidence="1">The sequence shown here is derived from an EMBL/GenBank/DDBJ whole genome shotgun (WGS) entry which is preliminary data.</text>
</comment>
<dbReference type="Proteomes" id="UP000590740">
    <property type="component" value="Unassembled WGS sequence"/>
</dbReference>
<keyword evidence="2" id="KW-1185">Reference proteome</keyword>
<evidence type="ECO:0000313" key="2">
    <source>
        <dbReference type="Proteomes" id="UP000590740"/>
    </source>
</evidence>
<gene>
    <name evidence="1" type="ORF">HNQ65_001487</name>
</gene>
<evidence type="ECO:0000313" key="1">
    <source>
        <dbReference type="EMBL" id="MBB5031919.1"/>
    </source>
</evidence>
<organism evidence="1 2">
    <name type="scientific">Prosthecobacter vanneervenii</name>
    <dbReference type="NCBI Taxonomy" id="48466"/>
    <lineage>
        <taxon>Bacteria</taxon>
        <taxon>Pseudomonadati</taxon>
        <taxon>Verrucomicrobiota</taxon>
        <taxon>Verrucomicrobiia</taxon>
        <taxon>Verrucomicrobiales</taxon>
        <taxon>Verrucomicrobiaceae</taxon>
        <taxon>Prosthecobacter</taxon>
    </lineage>
</organism>
<dbReference type="AlphaFoldDB" id="A0A7W7Y982"/>
<reference evidence="1 2" key="1">
    <citation type="submission" date="2020-08" db="EMBL/GenBank/DDBJ databases">
        <title>Genomic Encyclopedia of Type Strains, Phase IV (KMG-IV): sequencing the most valuable type-strain genomes for metagenomic binning, comparative biology and taxonomic classification.</title>
        <authorList>
            <person name="Goeker M."/>
        </authorList>
    </citation>
    <scope>NUCLEOTIDE SEQUENCE [LARGE SCALE GENOMIC DNA]</scope>
    <source>
        <strain evidence="1 2">DSM 12252</strain>
    </source>
</reference>
<proteinExistence type="predicted"/>
<name>A0A7W7Y982_9BACT</name>
<dbReference type="EMBL" id="JACHIG010000002">
    <property type="protein sequence ID" value="MBB5031919.1"/>
    <property type="molecule type" value="Genomic_DNA"/>
</dbReference>
<protein>
    <submittedName>
        <fullName evidence="1">Uncharacterized protein</fullName>
    </submittedName>
</protein>
<sequence>MEEDFNSIASRLMMGDAALRTAMQQFPKMREKAELVIDFYTKLDPQLTRAHFEALRSE</sequence>